<dbReference type="Pfam" id="PF00041">
    <property type="entry name" value="fn3"/>
    <property type="match status" value="1"/>
</dbReference>
<gene>
    <name evidence="2" type="ORF">Tcan_02456</name>
</gene>
<dbReference type="PROSITE" id="PS50853">
    <property type="entry name" value="FN3"/>
    <property type="match status" value="1"/>
</dbReference>
<reference evidence="2 3" key="1">
    <citation type="submission" date="2014-11" db="EMBL/GenBank/DDBJ databases">
        <title>Genetic blueprint of the zoonotic pathogen Toxocara canis.</title>
        <authorList>
            <person name="Zhu X.-Q."/>
            <person name="Korhonen P.K."/>
            <person name="Cai H."/>
            <person name="Young N.D."/>
            <person name="Nejsum P."/>
            <person name="von Samson-Himmelstjerna G."/>
            <person name="Boag P.R."/>
            <person name="Tan P."/>
            <person name="Li Q."/>
            <person name="Min J."/>
            <person name="Yang Y."/>
            <person name="Wang X."/>
            <person name="Fang X."/>
            <person name="Hall R.S."/>
            <person name="Hofmann A."/>
            <person name="Sternberg P.W."/>
            <person name="Jex A.R."/>
            <person name="Gasser R.B."/>
        </authorList>
    </citation>
    <scope>NUCLEOTIDE SEQUENCE [LARGE SCALE GENOMIC DNA]</scope>
    <source>
        <strain evidence="2">PN_DK_2014</strain>
    </source>
</reference>
<accession>A0A0B2UJA2</accession>
<dbReference type="InterPro" id="IPR003961">
    <property type="entry name" value="FN3_dom"/>
</dbReference>
<feature type="domain" description="Fibronectin type-III" evidence="1">
    <location>
        <begin position="5"/>
        <end position="97"/>
    </location>
</feature>
<dbReference type="SUPFAM" id="SSF49265">
    <property type="entry name" value="Fibronectin type III"/>
    <property type="match status" value="1"/>
</dbReference>
<dbReference type="SMART" id="SM00060">
    <property type="entry name" value="FN3"/>
    <property type="match status" value="1"/>
</dbReference>
<dbReference type="AlphaFoldDB" id="A0A0B2UJA2"/>
<dbReference type="InterPro" id="IPR013783">
    <property type="entry name" value="Ig-like_fold"/>
</dbReference>
<evidence type="ECO:0000313" key="3">
    <source>
        <dbReference type="Proteomes" id="UP000031036"/>
    </source>
</evidence>
<dbReference type="InterPro" id="IPR036116">
    <property type="entry name" value="FN3_sf"/>
</dbReference>
<evidence type="ECO:0000259" key="1">
    <source>
        <dbReference type="PROSITE" id="PS50853"/>
    </source>
</evidence>
<protein>
    <recommendedName>
        <fullName evidence="1">Fibronectin type-III domain-containing protein</fullName>
    </recommendedName>
</protein>
<comment type="caution">
    <text evidence="2">The sequence shown here is derived from an EMBL/GenBank/DDBJ whole genome shotgun (WGS) entry which is preliminary data.</text>
</comment>
<name>A0A0B2UJA2_TOXCA</name>
<dbReference type="EMBL" id="JPKZ01022653">
    <property type="protein sequence ID" value="KHN71156.1"/>
    <property type="molecule type" value="Genomic_DNA"/>
</dbReference>
<proteinExistence type="predicted"/>
<feature type="non-terminal residue" evidence="2">
    <location>
        <position position="1"/>
    </location>
</feature>
<sequence>VAKRPPSIRVLKAEEIGDSYSVVKWDSPASSFQFFYEITYAKVNESETHLFRVPSTQSAALLRNLKPNASYTAAIAASNECARSEQLSIQFNTLPSSECF</sequence>
<dbReference type="Proteomes" id="UP000031036">
    <property type="component" value="Unassembled WGS sequence"/>
</dbReference>
<evidence type="ECO:0000313" key="2">
    <source>
        <dbReference type="EMBL" id="KHN71156.1"/>
    </source>
</evidence>
<dbReference type="CDD" id="cd00063">
    <property type="entry name" value="FN3"/>
    <property type="match status" value="1"/>
</dbReference>
<organism evidence="2 3">
    <name type="scientific">Toxocara canis</name>
    <name type="common">Canine roundworm</name>
    <dbReference type="NCBI Taxonomy" id="6265"/>
    <lineage>
        <taxon>Eukaryota</taxon>
        <taxon>Metazoa</taxon>
        <taxon>Ecdysozoa</taxon>
        <taxon>Nematoda</taxon>
        <taxon>Chromadorea</taxon>
        <taxon>Rhabditida</taxon>
        <taxon>Spirurina</taxon>
        <taxon>Ascaridomorpha</taxon>
        <taxon>Ascaridoidea</taxon>
        <taxon>Toxocaridae</taxon>
        <taxon>Toxocara</taxon>
    </lineage>
</organism>
<keyword evidence="3" id="KW-1185">Reference proteome</keyword>
<dbReference type="Gene3D" id="2.60.40.10">
    <property type="entry name" value="Immunoglobulins"/>
    <property type="match status" value="1"/>
</dbReference>